<dbReference type="GO" id="GO:0005737">
    <property type="term" value="C:cytoplasm"/>
    <property type="evidence" value="ECO:0007669"/>
    <property type="project" value="UniProtKB-SubCell"/>
</dbReference>
<dbReference type="EC" id="2.1.1.181" evidence="6"/>
<organism evidence="7 8">
    <name type="scientific">Gilliamella intestini</name>
    <dbReference type="NCBI Taxonomy" id="1798183"/>
    <lineage>
        <taxon>Bacteria</taxon>
        <taxon>Pseudomonadati</taxon>
        <taxon>Pseudomonadota</taxon>
        <taxon>Gammaproteobacteria</taxon>
        <taxon>Orbales</taxon>
        <taxon>Orbaceae</taxon>
        <taxon>Gilliamella</taxon>
    </lineage>
</organism>
<evidence type="ECO:0000256" key="3">
    <source>
        <dbReference type="ARBA" id="ARBA00022603"/>
    </source>
</evidence>
<dbReference type="InterPro" id="IPR029063">
    <property type="entry name" value="SAM-dependent_MTases_sf"/>
</dbReference>
<dbReference type="Proteomes" id="UP000199698">
    <property type="component" value="Unassembled WGS sequence"/>
</dbReference>
<dbReference type="InterPro" id="IPR010286">
    <property type="entry name" value="METTL16/RlmF"/>
</dbReference>
<dbReference type="EMBL" id="FMBA01000008">
    <property type="protein sequence ID" value="SCB89318.1"/>
    <property type="molecule type" value="Genomic_DNA"/>
</dbReference>
<dbReference type="GO" id="GO:0070475">
    <property type="term" value="P:rRNA base methylation"/>
    <property type="evidence" value="ECO:0007669"/>
    <property type="project" value="TreeGrafter"/>
</dbReference>
<dbReference type="AlphaFoldDB" id="A0A1C4A3V6"/>
<keyword evidence="8" id="KW-1185">Reference proteome</keyword>
<dbReference type="Pfam" id="PF05971">
    <property type="entry name" value="Methyltransf_10"/>
    <property type="match status" value="1"/>
</dbReference>
<evidence type="ECO:0000256" key="5">
    <source>
        <dbReference type="ARBA" id="ARBA00022691"/>
    </source>
</evidence>
<keyword evidence="5 6" id="KW-0949">S-adenosyl-L-methionine</keyword>
<comment type="similarity">
    <text evidence="6">Belongs to the methyltransferase superfamily. METTL16/RlmF family.</text>
</comment>
<sequence length="324" mass="36498">MPTPSSIKKSQLHCRNKHQDGYDFAKLINILPELSHYVNRNSYGNLSIDFADPMAVKMLNKALLFSYYQMSYWDIPDGYLCPPIPGRADYIHYLADLLAQDNQNHVPTGKQIHVLDIGVGANVIYPIIGCAEYGWSFVGSDINSVAIKVASLITQSNALLKGALRCRLQKDNKAIFRHIIKPNEFYTLTLCNPPFHASAQDALASTQNKLKKLGKLTSSTQKTVLNFGGQHAELWCQGGESTFISNMINESTQYKTQCLWFTSLVSKKETLSVINKKLKQANVVESHIVPMAQGQKISRFVAWTFFNQHERQQLLSKNTLRTEV</sequence>
<comment type="function">
    <text evidence="6">Specifically methylates the adenine in position 1618 of 23S rRNA.</text>
</comment>
<comment type="catalytic activity">
    <reaction evidence="6">
        <text>adenosine(1618) in 23S rRNA + S-adenosyl-L-methionine = N(6)-methyladenosine(1618) in 23S rRNA + S-adenosyl-L-homocysteine + H(+)</text>
        <dbReference type="Rhea" id="RHEA:16497"/>
        <dbReference type="Rhea" id="RHEA-COMP:10229"/>
        <dbReference type="Rhea" id="RHEA-COMP:10231"/>
        <dbReference type="ChEBI" id="CHEBI:15378"/>
        <dbReference type="ChEBI" id="CHEBI:57856"/>
        <dbReference type="ChEBI" id="CHEBI:59789"/>
        <dbReference type="ChEBI" id="CHEBI:74411"/>
        <dbReference type="ChEBI" id="CHEBI:74449"/>
        <dbReference type="EC" id="2.1.1.181"/>
    </reaction>
</comment>
<dbReference type="OrthoDB" id="1115728at2"/>
<dbReference type="PANTHER" id="PTHR13393:SF0">
    <property type="entry name" value="RNA N6-ADENOSINE-METHYLTRANSFERASE METTL16"/>
    <property type="match status" value="1"/>
</dbReference>
<keyword evidence="4 6" id="KW-0808">Transferase</keyword>
<reference evidence="8" key="1">
    <citation type="submission" date="2016-08" db="EMBL/GenBank/DDBJ databases">
        <authorList>
            <person name="Varghese N."/>
            <person name="Submissions Spin"/>
        </authorList>
    </citation>
    <scope>NUCLEOTIDE SEQUENCE [LARGE SCALE GENOMIC DNA]</scope>
    <source>
        <strain evidence="8">R-53144</strain>
    </source>
</reference>
<dbReference type="STRING" id="1798183.GA0061080_100835"/>
<dbReference type="GO" id="GO:0052907">
    <property type="term" value="F:23S rRNA (adenine(1618)-N(6))-methyltransferase activity"/>
    <property type="evidence" value="ECO:0007669"/>
    <property type="project" value="UniProtKB-EC"/>
</dbReference>
<dbReference type="PANTHER" id="PTHR13393">
    <property type="entry name" value="SAM-DEPENDENT METHYLTRANSFERASE"/>
    <property type="match status" value="1"/>
</dbReference>
<accession>A0A1C4A3V6</accession>
<gene>
    <name evidence="6" type="primary">rlmF</name>
    <name evidence="7" type="ORF">GA0061080_100835</name>
</gene>
<protein>
    <recommendedName>
        <fullName evidence="6">Ribosomal RNA large subunit methyltransferase F</fullName>
        <ecNumber evidence="6">2.1.1.181</ecNumber>
    </recommendedName>
    <alternativeName>
        <fullName evidence="6">23S rRNA mA1618 methyltransferase</fullName>
    </alternativeName>
    <alternativeName>
        <fullName evidence="6">rRNA adenine N-6-methyltransferase</fullName>
    </alternativeName>
</protein>
<keyword evidence="2 6" id="KW-0698">rRNA processing</keyword>
<dbReference type="Gene3D" id="3.40.50.150">
    <property type="entry name" value="Vaccinia Virus protein VP39"/>
    <property type="match status" value="1"/>
</dbReference>
<evidence type="ECO:0000256" key="4">
    <source>
        <dbReference type="ARBA" id="ARBA00022679"/>
    </source>
</evidence>
<evidence type="ECO:0000313" key="7">
    <source>
        <dbReference type="EMBL" id="SCB89318.1"/>
    </source>
</evidence>
<dbReference type="InterPro" id="IPR016909">
    <property type="entry name" value="rRNA_lsu_MeTfrase_F"/>
</dbReference>
<keyword evidence="3 6" id="KW-0489">Methyltransferase</keyword>
<dbReference type="RefSeq" id="WP_091121133.1">
    <property type="nucleotide sequence ID" value="NZ_FMBA01000008.1"/>
</dbReference>
<comment type="subcellular location">
    <subcellularLocation>
        <location evidence="6">Cytoplasm</location>
    </subcellularLocation>
</comment>
<evidence type="ECO:0000256" key="2">
    <source>
        <dbReference type="ARBA" id="ARBA00022552"/>
    </source>
</evidence>
<dbReference type="HAMAP" id="MF_01848">
    <property type="entry name" value="23SrRNA_methyltr_F"/>
    <property type="match status" value="1"/>
</dbReference>
<evidence type="ECO:0000313" key="8">
    <source>
        <dbReference type="Proteomes" id="UP000199698"/>
    </source>
</evidence>
<evidence type="ECO:0000256" key="1">
    <source>
        <dbReference type="ARBA" id="ARBA00022490"/>
    </source>
</evidence>
<dbReference type="NCBIfam" id="NF008725">
    <property type="entry name" value="PRK11727.1"/>
    <property type="match status" value="1"/>
</dbReference>
<name>A0A1C4A3V6_9GAMM</name>
<evidence type="ECO:0000256" key="6">
    <source>
        <dbReference type="HAMAP-Rule" id="MF_01848"/>
    </source>
</evidence>
<dbReference type="PIRSF" id="PIRSF029038">
    <property type="entry name" value="Mtase_YbiN_prd"/>
    <property type="match status" value="1"/>
</dbReference>
<proteinExistence type="inferred from homology"/>
<dbReference type="SUPFAM" id="SSF53335">
    <property type="entry name" value="S-adenosyl-L-methionine-dependent methyltransferases"/>
    <property type="match status" value="1"/>
</dbReference>
<keyword evidence="1 6" id="KW-0963">Cytoplasm</keyword>